<evidence type="ECO:0000313" key="4">
    <source>
        <dbReference type="Proteomes" id="UP000001968"/>
    </source>
</evidence>
<dbReference type="EMBL" id="CP000448">
    <property type="protein sequence ID" value="ABI69260.1"/>
    <property type="molecule type" value="Genomic_DNA"/>
</dbReference>
<accession>Q0AVJ4</accession>
<dbReference type="InterPro" id="IPR001119">
    <property type="entry name" value="SLH_dom"/>
</dbReference>
<feature type="domain" description="SLH" evidence="2">
    <location>
        <begin position="343"/>
        <end position="406"/>
    </location>
</feature>
<evidence type="ECO:0000313" key="3">
    <source>
        <dbReference type="EMBL" id="ABI69260.1"/>
    </source>
</evidence>
<feature type="domain" description="SLH" evidence="2">
    <location>
        <begin position="462"/>
        <end position="518"/>
    </location>
</feature>
<dbReference type="Pfam" id="PF13287">
    <property type="entry name" value="Fn3_assoc"/>
    <property type="match status" value="1"/>
</dbReference>
<dbReference type="HOGENOM" id="CLU_525735_0_0_9"/>
<dbReference type="InterPro" id="IPR051465">
    <property type="entry name" value="Cell_Envelope_Struct_Comp"/>
</dbReference>
<keyword evidence="1" id="KW-0677">Repeat</keyword>
<evidence type="ECO:0000256" key="1">
    <source>
        <dbReference type="ARBA" id="ARBA00022737"/>
    </source>
</evidence>
<dbReference type="InterPro" id="IPR026876">
    <property type="entry name" value="Fn3_assoc_repeat"/>
</dbReference>
<evidence type="ECO:0000259" key="2">
    <source>
        <dbReference type="PROSITE" id="PS51272"/>
    </source>
</evidence>
<dbReference type="PROSITE" id="PS51272">
    <property type="entry name" value="SLH"/>
    <property type="match status" value="3"/>
</dbReference>
<dbReference type="eggNOG" id="COG2041">
    <property type="taxonomic scope" value="Bacteria"/>
</dbReference>
<feature type="domain" description="SLH" evidence="2">
    <location>
        <begin position="407"/>
        <end position="461"/>
    </location>
</feature>
<name>Q0AVJ4_SYNWW</name>
<dbReference type="STRING" id="335541.Swol_1963"/>
<dbReference type="PANTHER" id="PTHR43308">
    <property type="entry name" value="OUTER MEMBRANE PROTEIN ALPHA-RELATED"/>
    <property type="match status" value="1"/>
</dbReference>
<sequence length="518" mass="56344">MQVIKNKAVCHSLISLLALLLLFVLFECIGTSAVLAAPSNSLEICGDGVKNPTTFTRAQLEDMPQYQQVYSSINTWPSKKWYVGKGVHLSELLSLVGIKDDARLLKFTSQDGYTMTLTVKELLVDKRYYFPHFNDNKIGDGEGNIAGSSQGAELVEPIIALISVEGSNNPNYMNDLNTLVLMMGQRAVTEQTGNAFVKYLNKIEVLTSEVPKWDSPQANPGSGEVSAGTMIALSTARMDDDKIYYTTDGSTPNLNSPIYNWIAKRWWSARADILGTYNHPIGPINENTTIKAITIGPGKENSDVATFTYTVPVSKPASETSIVAPNEATNYPDQALEKPLQSEPKATLTDVQNHWAQKNINELIASGIAGGYPDSSFRPDNTITRAEFATMLVKAFNLQNQGGKVFADSEQHWAKEYISRATASGVVSGYDAENFGPDKLITREQMAVMISKAAKLVLKAEAMHFADSAGISEWAKEAVLAANQSGIVKGYPDNTIRPQGSATRAEAVTVIVNALTLK</sequence>
<dbReference type="Gene3D" id="3.90.420.10">
    <property type="entry name" value="Oxidoreductase, molybdopterin-binding domain"/>
    <property type="match status" value="1"/>
</dbReference>
<gene>
    <name evidence="3" type="ordered locus">Swol_1963</name>
</gene>
<dbReference type="Proteomes" id="UP000001968">
    <property type="component" value="Chromosome"/>
</dbReference>
<dbReference type="OrthoDB" id="1803381at2"/>
<proteinExistence type="predicted"/>
<reference evidence="4" key="1">
    <citation type="journal article" date="2010" name="Environ. Microbiol.">
        <title>The genome of Syntrophomonas wolfei: new insights into syntrophic metabolism and biohydrogen production.</title>
        <authorList>
            <person name="Sieber J.R."/>
            <person name="Sims D.R."/>
            <person name="Han C."/>
            <person name="Kim E."/>
            <person name="Lykidis A."/>
            <person name="Lapidus A.L."/>
            <person name="McDonnald E."/>
            <person name="Rohlin L."/>
            <person name="Culley D.E."/>
            <person name="Gunsalus R."/>
            <person name="McInerney M.J."/>
        </authorList>
    </citation>
    <scope>NUCLEOTIDE SEQUENCE [LARGE SCALE GENOMIC DNA]</scope>
    <source>
        <strain evidence="4">DSM 2245B / Goettingen</strain>
    </source>
</reference>
<dbReference type="SUPFAM" id="SSF56524">
    <property type="entry name" value="Oxidoreductase molybdopterin-binding domain"/>
    <property type="match status" value="1"/>
</dbReference>
<dbReference type="AlphaFoldDB" id="Q0AVJ4"/>
<dbReference type="PANTHER" id="PTHR43308:SF5">
    <property type="entry name" value="S-LAYER PROTEIN _ PEPTIDOGLYCAN ENDO-BETA-N-ACETYLGLUCOSAMINIDASE"/>
    <property type="match status" value="1"/>
</dbReference>
<dbReference type="Pfam" id="PF00395">
    <property type="entry name" value="SLH"/>
    <property type="match status" value="3"/>
</dbReference>
<keyword evidence="4" id="KW-1185">Reference proteome</keyword>
<dbReference type="KEGG" id="swo:Swol_1963"/>
<dbReference type="InterPro" id="IPR036374">
    <property type="entry name" value="OxRdtase_Mopterin-bd_sf"/>
</dbReference>
<organism evidence="3 4">
    <name type="scientific">Syntrophomonas wolfei subsp. wolfei (strain DSM 2245B / Goettingen)</name>
    <dbReference type="NCBI Taxonomy" id="335541"/>
    <lineage>
        <taxon>Bacteria</taxon>
        <taxon>Bacillati</taxon>
        <taxon>Bacillota</taxon>
        <taxon>Clostridia</taxon>
        <taxon>Eubacteriales</taxon>
        <taxon>Syntrophomonadaceae</taxon>
        <taxon>Syntrophomonas</taxon>
    </lineage>
</organism>
<dbReference type="RefSeq" id="WP_011641353.1">
    <property type="nucleotide sequence ID" value="NC_008346.1"/>
</dbReference>
<protein>
    <recommendedName>
        <fullName evidence="2">SLH domain-containing protein</fullName>
    </recommendedName>
</protein>